<keyword evidence="5" id="KW-1185">Reference proteome</keyword>
<name>A0A2B7YKV8_POLH7</name>
<evidence type="ECO:0000313" key="5">
    <source>
        <dbReference type="Proteomes" id="UP000224634"/>
    </source>
</evidence>
<dbReference type="Gene3D" id="3.40.50.720">
    <property type="entry name" value="NAD(P)-binding Rossmann-like Domain"/>
    <property type="match status" value="1"/>
</dbReference>
<organism evidence="4 5">
    <name type="scientific">Polytolypa hystricis (strain UAMH7299)</name>
    <dbReference type="NCBI Taxonomy" id="1447883"/>
    <lineage>
        <taxon>Eukaryota</taxon>
        <taxon>Fungi</taxon>
        <taxon>Dikarya</taxon>
        <taxon>Ascomycota</taxon>
        <taxon>Pezizomycotina</taxon>
        <taxon>Eurotiomycetes</taxon>
        <taxon>Eurotiomycetidae</taxon>
        <taxon>Onygenales</taxon>
        <taxon>Onygenales incertae sedis</taxon>
        <taxon>Polytolypa</taxon>
    </lineage>
</organism>
<dbReference type="PRINTS" id="PR00081">
    <property type="entry name" value="GDHRDH"/>
</dbReference>
<dbReference type="AlphaFoldDB" id="A0A2B7YKV8"/>
<dbReference type="PROSITE" id="PS00061">
    <property type="entry name" value="ADH_SHORT"/>
    <property type="match status" value="1"/>
</dbReference>
<dbReference type="InterPro" id="IPR036291">
    <property type="entry name" value="NAD(P)-bd_dom_sf"/>
</dbReference>
<dbReference type="GO" id="GO:0016491">
    <property type="term" value="F:oxidoreductase activity"/>
    <property type="evidence" value="ECO:0007669"/>
    <property type="project" value="UniProtKB-KW"/>
</dbReference>
<sequence>MAMPMYQGKTIIDTSVPLDTESIKEKSVIVTGGAAGLGRAYVKSFVDAGAYVTFGDLNEDNGHELASELPGKAQFVKCDVRSWDDQVQLFEAAVSNSPSKSCDIVIANAGITGPDGLSAEEDIHTDPSLPPVKPDTKILDTNILGELYTTKLAIHYFRRQPVDPKRDRCLILMGSLSGYFDLPGSAQYSMSKFAIRALMRSLRRSSWCDSRRVNLVAPTYIPTESYPHEFLRHLKSCGIKLGQQDDACKAVMRIASDRGVNGRTLAVLSREDCPQGYVDFAQDDYEEGTWMRDLQDTLLNLSP</sequence>
<evidence type="ECO:0000313" key="4">
    <source>
        <dbReference type="EMBL" id="PGH21653.1"/>
    </source>
</evidence>
<dbReference type="STRING" id="1447883.A0A2B7YKV8"/>
<dbReference type="PANTHER" id="PTHR43180:SF31">
    <property type="entry name" value="CHAIN DEHYDROGENASE_REDUCTASE, PUTATIVE (AFU_ORTHOLOGUE AFUA_2G16570)-RELATED"/>
    <property type="match status" value="1"/>
</dbReference>
<keyword evidence="2" id="KW-0521">NADP</keyword>
<dbReference type="InterPro" id="IPR002347">
    <property type="entry name" value="SDR_fam"/>
</dbReference>
<accession>A0A2B7YKV8</accession>
<dbReference type="EMBL" id="PDNA01000032">
    <property type="protein sequence ID" value="PGH21653.1"/>
    <property type="molecule type" value="Genomic_DNA"/>
</dbReference>
<evidence type="ECO:0000256" key="1">
    <source>
        <dbReference type="ARBA" id="ARBA00006484"/>
    </source>
</evidence>
<dbReference type="Pfam" id="PF00106">
    <property type="entry name" value="adh_short"/>
    <property type="match status" value="1"/>
</dbReference>
<gene>
    <name evidence="4" type="ORF">AJ80_03086</name>
</gene>
<keyword evidence="3" id="KW-0560">Oxidoreductase</keyword>
<dbReference type="Proteomes" id="UP000224634">
    <property type="component" value="Unassembled WGS sequence"/>
</dbReference>
<protein>
    <submittedName>
        <fullName evidence="4">Uncharacterized protein</fullName>
    </submittedName>
</protein>
<dbReference type="InterPro" id="IPR020904">
    <property type="entry name" value="Sc_DH/Rdtase_CS"/>
</dbReference>
<dbReference type="OrthoDB" id="5371740at2759"/>
<dbReference type="PANTHER" id="PTHR43180">
    <property type="entry name" value="3-OXOACYL-(ACYL-CARRIER-PROTEIN) REDUCTASE (AFU_ORTHOLOGUE AFUA_6G11210)"/>
    <property type="match status" value="1"/>
</dbReference>
<proteinExistence type="inferred from homology"/>
<evidence type="ECO:0000256" key="2">
    <source>
        <dbReference type="ARBA" id="ARBA00022857"/>
    </source>
</evidence>
<comment type="similarity">
    <text evidence="1">Belongs to the short-chain dehydrogenases/reductases (SDR) family.</text>
</comment>
<comment type="caution">
    <text evidence="4">The sequence shown here is derived from an EMBL/GenBank/DDBJ whole genome shotgun (WGS) entry which is preliminary data.</text>
</comment>
<evidence type="ECO:0000256" key="3">
    <source>
        <dbReference type="ARBA" id="ARBA00023002"/>
    </source>
</evidence>
<reference evidence="4 5" key="1">
    <citation type="submission" date="2017-10" db="EMBL/GenBank/DDBJ databases">
        <title>Comparative genomics in systemic dimorphic fungi from Ajellomycetaceae.</title>
        <authorList>
            <person name="Munoz J.F."/>
            <person name="Mcewen J.G."/>
            <person name="Clay O.K."/>
            <person name="Cuomo C.A."/>
        </authorList>
    </citation>
    <scope>NUCLEOTIDE SEQUENCE [LARGE SCALE GENOMIC DNA]</scope>
    <source>
        <strain evidence="4 5">UAMH7299</strain>
    </source>
</reference>
<dbReference type="SUPFAM" id="SSF51735">
    <property type="entry name" value="NAD(P)-binding Rossmann-fold domains"/>
    <property type="match status" value="1"/>
</dbReference>